<gene>
    <name evidence="2" type="ORF">MRM75_22195</name>
</gene>
<reference evidence="2" key="1">
    <citation type="submission" date="2022-03" db="EMBL/GenBank/DDBJ databases">
        <title>Sea Food Isolates.</title>
        <authorList>
            <person name="Li c."/>
        </authorList>
    </citation>
    <scope>NUCLEOTIDE SEQUENCE</scope>
    <source>
        <strain evidence="2">19CA06SA08-2</strain>
    </source>
</reference>
<feature type="domain" description="Methyltransferase" evidence="1">
    <location>
        <begin position="162"/>
        <end position="255"/>
    </location>
</feature>
<evidence type="ECO:0000313" key="2">
    <source>
        <dbReference type="EMBL" id="XAG69253.1"/>
    </source>
</evidence>
<name>A0AAU6U638_UNCXX</name>
<dbReference type="GO" id="GO:0008168">
    <property type="term" value="F:methyltransferase activity"/>
    <property type="evidence" value="ECO:0007669"/>
    <property type="project" value="UniProtKB-KW"/>
</dbReference>
<dbReference type="InterPro" id="IPR029063">
    <property type="entry name" value="SAM-dependent_MTases_sf"/>
</dbReference>
<dbReference type="GO" id="GO:0032259">
    <property type="term" value="P:methylation"/>
    <property type="evidence" value="ECO:0007669"/>
    <property type="project" value="UniProtKB-KW"/>
</dbReference>
<dbReference type="CDD" id="cd02440">
    <property type="entry name" value="AdoMet_MTases"/>
    <property type="match status" value="1"/>
</dbReference>
<accession>A0AAU6U638</accession>
<dbReference type="SUPFAM" id="SSF53335">
    <property type="entry name" value="S-adenosyl-L-methionine-dependent methyltransferases"/>
    <property type="match status" value="1"/>
</dbReference>
<sequence length="328" mass="37141">MNTIIFPFDRVNEGATIAIYGAGEIGEYFLRQLAAVPYCSVSWLVDRKFESEEQQGSLVSLPPDMMDWQKPAQIVIASLAYRDEIAHYFIQQGVSLDKLVFVRPEQKIDMSDMFQATLNATPADNKWNAYYKSAEHGAVRQFDSIISPILSEYHDQLDYSNVLDFACGEGRIANLLQARCQSLQLVDASQQAIDFCNQRFAHLPHITAMSNNAGVLPQDSSSLSFIYSWDAMVHFSYKSLDFYLHEFSRVLRQNGHVLIHHSNLGALTDKIKVFEPWNLNVGGRSNISKSDVSFIARKHGFEVVSQEVIDWEINEMDCISILVKKNGV</sequence>
<protein>
    <submittedName>
        <fullName evidence="2">Class I SAM-dependent methyltransferase</fullName>
    </submittedName>
</protein>
<dbReference type="InterPro" id="IPR041698">
    <property type="entry name" value="Methyltransf_25"/>
</dbReference>
<dbReference type="Gene3D" id="3.40.50.150">
    <property type="entry name" value="Vaccinia Virus protein VP39"/>
    <property type="match status" value="1"/>
</dbReference>
<proteinExistence type="predicted"/>
<dbReference type="Pfam" id="PF13649">
    <property type="entry name" value="Methyltransf_25"/>
    <property type="match status" value="1"/>
</dbReference>
<keyword evidence="2" id="KW-0489">Methyltransferase</keyword>
<dbReference type="AlphaFoldDB" id="A0AAU6U638"/>
<dbReference type="EMBL" id="CP095353">
    <property type="protein sequence ID" value="XAG69253.1"/>
    <property type="molecule type" value="Genomic_DNA"/>
</dbReference>
<evidence type="ECO:0000259" key="1">
    <source>
        <dbReference type="Pfam" id="PF13649"/>
    </source>
</evidence>
<keyword evidence="2" id="KW-0808">Transferase</keyword>
<organism evidence="2">
    <name type="scientific">bacterium 19CA06SA08-2</name>
    <dbReference type="NCBI Taxonomy" id="2920658"/>
    <lineage>
        <taxon>Bacteria</taxon>
    </lineage>
</organism>